<dbReference type="Pfam" id="PF02954">
    <property type="entry name" value="HTH_8"/>
    <property type="match status" value="1"/>
</dbReference>
<dbReference type="InterPro" id="IPR009057">
    <property type="entry name" value="Homeodomain-like_sf"/>
</dbReference>
<evidence type="ECO:0000256" key="4">
    <source>
        <dbReference type="ARBA" id="ARBA00022553"/>
    </source>
</evidence>
<dbReference type="SUPFAM" id="SSF46689">
    <property type="entry name" value="Homeodomain-like"/>
    <property type="match status" value="1"/>
</dbReference>
<evidence type="ECO:0000256" key="11">
    <source>
        <dbReference type="ARBA" id="ARBA00023163"/>
    </source>
</evidence>
<keyword evidence="11" id="KW-0804">Transcription</keyword>
<dbReference type="GO" id="GO:0005737">
    <property type="term" value="C:cytoplasm"/>
    <property type="evidence" value="ECO:0007669"/>
    <property type="project" value="UniProtKB-SubCell"/>
</dbReference>
<dbReference type="InterPro" id="IPR002197">
    <property type="entry name" value="HTH_Fis"/>
</dbReference>
<dbReference type="PROSITE" id="PS50045">
    <property type="entry name" value="SIGMA54_INTERACT_4"/>
    <property type="match status" value="1"/>
</dbReference>
<dbReference type="Gene3D" id="1.10.10.60">
    <property type="entry name" value="Homeodomain-like"/>
    <property type="match status" value="1"/>
</dbReference>
<feature type="domain" description="Sigma-54 factor interaction" evidence="13">
    <location>
        <begin position="20"/>
        <end position="240"/>
    </location>
</feature>
<evidence type="ECO:0000256" key="9">
    <source>
        <dbReference type="ARBA" id="ARBA00023125"/>
    </source>
</evidence>
<reference evidence="14" key="1">
    <citation type="journal article" date="2014" name="Int. J. Syst. Evol. Microbiol.">
        <title>Complete genome sequence of Corynebacterium casei LMG S-19264T (=DSM 44701T), isolated from a smear-ripened cheese.</title>
        <authorList>
            <consortium name="US DOE Joint Genome Institute (JGI-PGF)"/>
            <person name="Walter F."/>
            <person name="Albersmeier A."/>
            <person name="Kalinowski J."/>
            <person name="Ruckert C."/>
        </authorList>
    </citation>
    <scope>NUCLEOTIDE SEQUENCE</scope>
    <source>
        <strain evidence="14">CGMCC 1.12919</strain>
    </source>
</reference>
<dbReference type="CDD" id="cd00009">
    <property type="entry name" value="AAA"/>
    <property type="match status" value="1"/>
</dbReference>
<evidence type="ECO:0000256" key="1">
    <source>
        <dbReference type="ARBA" id="ARBA00004496"/>
    </source>
</evidence>
<name>A0A916XDK8_9HYPH</name>
<keyword evidence="6" id="KW-0067">ATP-binding</keyword>
<keyword evidence="4" id="KW-0597">Phosphoprotein</keyword>
<evidence type="ECO:0000313" key="14">
    <source>
        <dbReference type="EMBL" id="GGC64000.1"/>
    </source>
</evidence>
<evidence type="ECO:0000256" key="3">
    <source>
        <dbReference type="ARBA" id="ARBA00022491"/>
    </source>
</evidence>
<dbReference type="RefSeq" id="WP_188609341.1">
    <property type="nucleotide sequence ID" value="NZ_BMGG01000004.1"/>
</dbReference>
<dbReference type="GO" id="GO:0006355">
    <property type="term" value="P:regulation of DNA-templated transcription"/>
    <property type="evidence" value="ECO:0007669"/>
    <property type="project" value="InterPro"/>
</dbReference>
<dbReference type="Pfam" id="PF00158">
    <property type="entry name" value="Sigma54_activat"/>
    <property type="match status" value="1"/>
</dbReference>
<evidence type="ECO:0000313" key="15">
    <source>
        <dbReference type="Proteomes" id="UP000637002"/>
    </source>
</evidence>
<evidence type="ECO:0000259" key="13">
    <source>
        <dbReference type="PROSITE" id="PS50045"/>
    </source>
</evidence>
<evidence type="ECO:0000256" key="10">
    <source>
        <dbReference type="ARBA" id="ARBA00023159"/>
    </source>
</evidence>
<dbReference type="GO" id="GO:0005524">
    <property type="term" value="F:ATP binding"/>
    <property type="evidence" value="ECO:0007669"/>
    <property type="project" value="UniProtKB-KW"/>
</dbReference>
<feature type="region of interest" description="Disordered" evidence="12">
    <location>
        <begin position="1"/>
        <end position="20"/>
    </location>
</feature>
<dbReference type="InterPro" id="IPR027417">
    <property type="entry name" value="P-loop_NTPase"/>
</dbReference>
<sequence length="345" mass="36180">MPRTSDAFDDHAAPQQLGDFPARSPAMARAVGLARRAARTAMPLLIEGEPGSGKETLARAVHAAGERRARAFVCVDCARCGDKLADRFADGGGPGRGGATFYLAEAGQLSAAAQLQLVGLLEPRAAPSPAAGGRGAASRQPSPAVRLIAATSRPLIDLVRDGRFREDLYYRLAVTPITVPPLRERREDLMEIAGALVASLADDAGCPAPRIGEDAAAWLTGHAWPGNVAQLAWILRQALSRCAGDLITTAHLIEAAATSGRDRAPGPAGTVDDDGGADASPDGFALLNAHGDVRRLADIEAGVIRFALKHYDGHMSEISRRLGIGRSTLYRKLRDLGLDADAAVR</sequence>
<dbReference type="Proteomes" id="UP000637002">
    <property type="component" value="Unassembled WGS sequence"/>
</dbReference>
<evidence type="ECO:0000256" key="8">
    <source>
        <dbReference type="ARBA" id="ARBA00023015"/>
    </source>
</evidence>
<dbReference type="InterPro" id="IPR002078">
    <property type="entry name" value="Sigma_54_int"/>
</dbReference>
<keyword evidence="9" id="KW-0238">DNA-binding</keyword>
<dbReference type="InterPro" id="IPR058031">
    <property type="entry name" value="AAA_lid_NorR"/>
</dbReference>
<accession>A0A916XDK8</accession>
<comment type="caution">
    <text evidence="14">The sequence shown here is derived from an EMBL/GenBank/DDBJ whole genome shotgun (WGS) entry which is preliminary data.</text>
</comment>
<feature type="compositionally biased region" description="Basic and acidic residues" evidence="12">
    <location>
        <begin position="1"/>
        <end position="12"/>
    </location>
</feature>
<comment type="subcellular location">
    <subcellularLocation>
        <location evidence="1">Cytoplasm</location>
    </subcellularLocation>
</comment>
<keyword evidence="7" id="KW-0902">Two-component regulatory system</keyword>
<proteinExistence type="predicted"/>
<evidence type="ECO:0000256" key="6">
    <source>
        <dbReference type="ARBA" id="ARBA00022840"/>
    </source>
</evidence>
<dbReference type="Gene3D" id="1.10.8.60">
    <property type="match status" value="1"/>
</dbReference>
<keyword evidence="8" id="KW-0805">Transcription regulation</keyword>
<keyword evidence="10" id="KW-0010">Activator</keyword>
<organism evidence="14 15">
    <name type="scientific">Chelatococcus reniformis</name>
    <dbReference type="NCBI Taxonomy" id="1494448"/>
    <lineage>
        <taxon>Bacteria</taxon>
        <taxon>Pseudomonadati</taxon>
        <taxon>Pseudomonadota</taxon>
        <taxon>Alphaproteobacteria</taxon>
        <taxon>Hyphomicrobiales</taxon>
        <taxon>Chelatococcaceae</taxon>
        <taxon>Chelatococcus</taxon>
    </lineage>
</organism>
<keyword evidence="2" id="KW-0963">Cytoplasm</keyword>
<dbReference type="PRINTS" id="PR01590">
    <property type="entry name" value="HTHFIS"/>
</dbReference>
<evidence type="ECO:0000256" key="12">
    <source>
        <dbReference type="SAM" id="MobiDB-lite"/>
    </source>
</evidence>
<dbReference type="EMBL" id="BMGG01000004">
    <property type="protein sequence ID" value="GGC64000.1"/>
    <property type="molecule type" value="Genomic_DNA"/>
</dbReference>
<keyword evidence="3" id="KW-0678">Repressor</keyword>
<dbReference type="PANTHER" id="PTHR32071">
    <property type="entry name" value="TRANSCRIPTIONAL REGULATORY PROTEIN"/>
    <property type="match status" value="1"/>
</dbReference>
<dbReference type="PANTHER" id="PTHR32071:SF95">
    <property type="entry name" value="DNA-BINDING TRANSCRIPTIONAL REGULATOR NTRC"/>
    <property type="match status" value="1"/>
</dbReference>
<keyword evidence="5" id="KW-0547">Nucleotide-binding</keyword>
<dbReference type="GO" id="GO:0000160">
    <property type="term" value="P:phosphorelay signal transduction system"/>
    <property type="evidence" value="ECO:0007669"/>
    <property type="project" value="UniProtKB-KW"/>
</dbReference>
<keyword evidence="15" id="KW-1185">Reference proteome</keyword>
<gene>
    <name evidence="14" type="ORF">GCM10010994_23280</name>
</gene>
<evidence type="ECO:0000256" key="7">
    <source>
        <dbReference type="ARBA" id="ARBA00023012"/>
    </source>
</evidence>
<dbReference type="Pfam" id="PF25601">
    <property type="entry name" value="AAA_lid_14"/>
    <property type="match status" value="1"/>
</dbReference>
<dbReference type="Gene3D" id="3.40.50.300">
    <property type="entry name" value="P-loop containing nucleotide triphosphate hydrolases"/>
    <property type="match status" value="1"/>
</dbReference>
<dbReference type="GO" id="GO:0043565">
    <property type="term" value="F:sequence-specific DNA binding"/>
    <property type="evidence" value="ECO:0007669"/>
    <property type="project" value="InterPro"/>
</dbReference>
<dbReference type="SUPFAM" id="SSF52540">
    <property type="entry name" value="P-loop containing nucleoside triphosphate hydrolases"/>
    <property type="match status" value="1"/>
</dbReference>
<reference evidence="14" key="2">
    <citation type="submission" date="2020-09" db="EMBL/GenBank/DDBJ databases">
        <authorList>
            <person name="Sun Q."/>
            <person name="Zhou Y."/>
        </authorList>
    </citation>
    <scope>NUCLEOTIDE SEQUENCE</scope>
    <source>
        <strain evidence="14">CGMCC 1.12919</strain>
    </source>
</reference>
<evidence type="ECO:0000256" key="5">
    <source>
        <dbReference type="ARBA" id="ARBA00022741"/>
    </source>
</evidence>
<evidence type="ECO:0000256" key="2">
    <source>
        <dbReference type="ARBA" id="ARBA00022490"/>
    </source>
</evidence>
<protein>
    <recommendedName>
        <fullName evidence="13">Sigma-54 factor interaction domain-containing protein</fullName>
    </recommendedName>
</protein>
<dbReference type="AlphaFoldDB" id="A0A916XDK8"/>